<gene>
    <name evidence="2" type="ORF">Kpho02_07180</name>
</gene>
<dbReference type="AlphaFoldDB" id="A0A9W6UYE5"/>
<evidence type="ECO:0000256" key="1">
    <source>
        <dbReference type="SAM" id="MobiDB-lite"/>
    </source>
</evidence>
<sequence>MGWRPDGQVTVATPDDRGSPRDGAAGGVGRLLTPPVRGLDGRGLVAPSDSPDRVRPDIDARTHPATGRSDLPAPGRLLPFDRPGGRNPAETVASRARSDQSGHRAASNADREQVPAHLPHEPPNAALRRKAPMSPTTPGALPARHSGAAPW</sequence>
<name>A0A9W6UYE5_9ACTN</name>
<evidence type="ECO:0000313" key="2">
    <source>
        <dbReference type="EMBL" id="GLW68419.1"/>
    </source>
</evidence>
<feature type="region of interest" description="Disordered" evidence="1">
    <location>
        <begin position="1"/>
        <end position="151"/>
    </location>
</feature>
<comment type="caution">
    <text evidence="2">The sequence shown here is derived from an EMBL/GenBank/DDBJ whole genome shotgun (WGS) entry which is preliminary data.</text>
</comment>
<dbReference type="EMBL" id="BSSA01000002">
    <property type="protein sequence ID" value="GLW68419.1"/>
    <property type="molecule type" value="Genomic_DNA"/>
</dbReference>
<proteinExistence type="predicted"/>
<feature type="compositionally biased region" description="Basic and acidic residues" evidence="1">
    <location>
        <begin position="109"/>
        <end position="120"/>
    </location>
</feature>
<reference evidence="2" key="1">
    <citation type="submission" date="2023-02" db="EMBL/GenBank/DDBJ databases">
        <title>Kitasatospora phosalacinea NBRC 14627.</title>
        <authorList>
            <person name="Ichikawa N."/>
            <person name="Sato H."/>
            <person name="Tonouchi N."/>
        </authorList>
    </citation>
    <scope>NUCLEOTIDE SEQUENCE</scope>
    <source>
        <strain evidence="2">NBRC 14627</strain>
    </source>
</reference>
<dbReference type="Proteomes" id="UP001165041">
    <property type="component" value="Unassembled WGS sequence"/>
</dbReference>
<organism evidence="2 3">
    <name type="scientific">Kitasatospora phosalacinea</name>
    <dbReference type="NCBI Taxonomy" id="2065"/>
    <lineage>
        <taxon>Bacteria</taxon>
        <taxon>Bacillati</taxon>
        <taxon>Actinomycetota</taxon>
        <taxon>Actinomycetes</taxon>
        <taxon>Kitasatosporales</taxon>
        <taxon>Streptomycetaceae</taxon>
        <taxon>Kitasatospora</taxon>
    </lineage>
</organism>
<feature type="compositionally biased region" description="Basic and acidic residues" evidence="1">
    <location>
        <begin position="50"/>
        <end position="62"/>
    </location>
</feature>
<evidence type="ECO:0000313" key="3">
    <source>
        <dbReference type="Proteomes" id="UP001165041"/>
    </source>
</evidence>
<protein>
    <submittedName>
        <fullName evidence="2">Uncharacterized protein</fullName>
    </submittedName>
</protein>
<accession>A0A9W6UYE5</accession>